<comment type="caution">
    <text evidence="3">The sequence shown here is derived from an EMBL/GenBank/DDBJ whole genome shotgun (WGS) entry which is preliminary data.</text>
</comment>
<evidence type="ECO:0000313" key="3">
    <source>
        <dbReference type="EMBL" id="CAI2177987.1"/>
    </source>
</evidence>
<protein>
    <submittedName>
        <fullName evidence="3">11446_t:CDS:1</fullName>
    </submittedName>
</protein>
<name>A0A9W4WTL3_9GLOM</name>
<reference evidence="3" key="1">
    <citation type="submission" date="2022-08" db="EMBL/GenBank/DDBJ databases">
        <authorList>
            <person name="Kallberg Y."/>
            <person name="Tangrot J."/>
            <person name="Rosling A."/>
        </authorList>
    </citation>
    <scope>NUCLEOTIDE SEQUENCE</scope>
    <source>
        <strain evidence="3">Wild A</strain>
    </source>
</reference>
<dbReference type="PROSITE" id="PS50011">
    <property type="entry name" value="PROTEIN_KINASE_DOM"/>
    <property type="match status" value="1"/>
</dbReference>
<feature type="non-terminal residue" evidence="3">
    <location>
        <position position="697"/>
    </location>
</feature>
<dbReference type="OrthoDB" id="1668230at2759"/>
<organism evidence="3 4">
    <name type="scientific">Funneliformis geosporum</name>
    <dbReference type="NCBI Taxonomy" id="1117311"/>
    <lineage>
        <taxon>Eukaryota</taxon>
        <taxon>Fungi</taxon>
        <taxon>Fungi incertae sedis</taxon>
        <taxon>Mucoromycota</taxon>
        <taxon>Glomeromycotina</taxon>
        <taxon>Glomeromycetes</taxon>
        <taxon>Glomerales</taxon>
        <taxon>Glomeraceae</taxon>
        <taxon>Funneliformis</taxon>
    </lineage>
</organism>
<dbReference type="EMBL" id="CAMKVN010001772">
    <property type="protein sequence ID" value="CAI2177987.1"/>
    <property type="molecule type" value="Genomic_DNA"/>
</dbReference>
<gene>
    <name evidence="3" type="ORF">FWILDA_LOCUS8360</name>
</gene>
<dbReference type="GO" id="GO:0005524">
    <property type="term" value="F:ATP binding"/>
    <property type="evidence" value="ECO:0007669"/>
    <property type="project" value="UniProtKB-UniRule"/>
</dbReference>
<evidence type="ECO:0000259" key="2">
    <source>
        <dbReference type="PROSITE" id="PS50011"/>
    </source>
</evidence>
<dbReference type="InterPro" id="IPR051681">
    <property type="entry name" value="Ser/Thr_Kinases-Pseudokinases"/>
</dbReference>
<feature type="binding site" evidence="1">
    <location>
        <position position="437"/>
    </location>
    <ligand>
        <name>ATP</name>
        <dbReference type="ChEBI" id="CHEBI:30616"/>
    </ligand>
</feature>
<keyword evidence="1" id="KW-0067">ATP-binding</keyword>
<accession>A0A9W4WTL3</accession>
<dbReference type="Proteomes" id="UP001153678">
    <property type="component" value="Unassembled WGS sequence"/>
</dbReference>
<sequence length="697" mass="82653">MKDASSNESKTWFPIYFDHNKQKMMPRYVHPNLDIHEFLTPHEENHSSTGKMNRWSQGENNLFLEYLSVNFYQWQYHKEALYKWLSKVVFQDQISDVYIFHKWKNLRGTYFDERRKTESVQCSKLSEERVKSNKSSVVRKKNRFWTVEEEILLMDLLKVNIDEYIERQLKCLERIQKIHFPQFSARNVVHKSYSLGKLYKLDKLGSKRHRRNKYPKQEQELWSKANEFYTLFDQKKIKWTVEEEILLIDVLKNHVEEYVENENEFLKRINEKYFPTKSPKRIKLKLIFLSPGYHKKHQARLNKKNVTEQDRELLSKAGEVFPLIKKKRKELNVKRMNDGVKKRLPPRRKAHKTQLLPKTLKVGYKISLDHQNLFNLGRSLLKYIDDEGNKTSEMLEEVVNVEWPEYFTVLSVIGSGNSATVYDVCWKRTQTKLVIKKFDEGSTKEMILNEIHLMEIMRKNVIFHPNIIKFYGITNIKDEINYELMLEYADGGTLGRYLRENASTFKWESQLKFANDIASAILWIHDNEIIHRDLHSNNVLIHQHTIKLADFGYACLQGSGSVTKAARGVIPYMDPKIFENPLYDLNKKSDIYSLGVLFWELTSRSSPFNFETTGETTSIQIEILNGKREKPIIFTNDVFVKLYQKCWEHEPDGRPNVDQVISELNSIDPNSCDNSKENEESEIIDELKYEEDFSLYD</sequence>
<dbReference type="PROSITE" id="PS00107">
    <property type="entry name" value="PROTEIN_KINASE_ATP"/>
    <property type="match status" value="1"/>
</dbReference>
<dbReference type="GO" id="GO:0004674">
    <property type="term" value="F:protein serine/threonine kinase activity"/>
    <property type="evidence" value="ECO:0007669"/>
    <property type="project" value="TreeGrafter"/>
</dbReference>
<dbReference type="Pfam" id="PF00069">
    <property type="entry name" value="Pkinase"/>
    <property type="match status" value="1"/>
</dbReference>
<dbReference type="InterPro" id="IPR017441">
    <property type="entry name" value="Protein_kinase_ATP_BS"/>
</dbReference>
<dbReference type="PRINTS" id="PR00109">
    <property type="entry name" value="TYRKINASE"/>
</dbReference>
<dbReference type="AlphaFoldDB" id="A0A9W4WTL3"/>
<evidence type="ECO:0000313" key="4">
    <source>
        <dbReference type="Proteomes" id="UP001153678"/>
    </source>
</evidence>
<dbReference type="PANTHER" id="PTHR44329">
    <property type="entry name" value="SERINE/THREONINE-PROTEIN KINASE TNNI3K-RELATED"/>
    <property type="match status" value="1"/>
</dbReference>
<dbReference type="Gene3D" id="1.10.510.10">
    <property type="entry name" value="Transferase(Phosphotransferase) domain 1"/>
    <property type="match status" value="1"/>
</dbReference>
<dbReference type="SUPFAM" id="SSF56112">
    <property type="entry name" value="Protein kinase-like (PK-like)"/>
    <property type="match status" value="1"/>
</dbReference>
<proteinExistence type="predicted"/>
<feature type="domain" description="Protein kinase" evidence="2">
    <location>
        <begin position="407"/>
        <end position="667"/>
    </location>
</feature>
<keyword evidence="1" id="KW-0547">Nucleotide-binding</keyword>
<dbReference type="InterPro" id="IPR001245">
    <property type="entry name" value="Ser-Thr/Tyr_kinase_cat_dom"/>
</dbReference>
<evidence type="ECO:0000256" key="1">
    <source>
        <dbReference type="PROSITE-ProRule" id="PRU10141"/>
    </source>
</evidence>
<keyword evidence="4" id="KW-1185">Reference proteome</keyword>
<dbReference type="InterPro" id="IPR011009">
    <property type="entry name" value="Kinase-like_dom_sf"/>
</dbReference>
<dbReference type="InterPro" id="IPR000719">
    <property type="entry name" value="Prot_kinase_dom"/>
</dbReference>